<evidence type="ECO:0000259" key="10">
    <source>
        <dbReference type="PROSITE" id="PS51449"/>
    </source>
</evidence>
<evidence type="ECO:0000256" key="2">
    <source>
        <dbReference type="ARBA" id="ARBA00022490"/>
    </source>
</evidence>
<dbReference type="PANTHER" id="PTHR43837">
    <property type="entry name" value="RIBOSOMAL PROTEIN S12 METHYLTHIOTRANSFERASE RIMO"/>
    <property type="match status" value="1"/>
</dbReference>
<keyword evidence="4 8" id="KW-0949">S-adenosyl-L-methionine</keyword>
<dbReference type="GO" id="GO:0035600">
    <property type="term" value="P:tRNA methylthiolation"/>
    <property type="evidence" value="ECO:0007669"/>
    <property type="project" value="UniProtKB-ARBA"/>
</dbReference>
<keyword evidence="6 8" id="KW-0408">Iron</keyword>
<dbReference type="Proteomes" id="UP000181980">
    <property type="component" value="Unassembled WGS sequence"/>
</dbReference>
<feature type="binding site" evidence="8">
    <location>
        <position position="83"/>
    </location>
    <ligand>
        <name>[4Fe-4S] cluster</name>
        <dbReference type="ChEBI" id="CHEBI:49883"/>
        <label>1</label>
    </ligand>
</feature>
<feature type="binding site" evidence="8">
    <location>
        <position position="191"/>
    </location>
    <ligand>
        <name>[4Fe-4S] cluster</name>
        <dbReference type="ChEBI" id="CHEBI:49883"/>
        <label>2</label>
        <note>4Fe-4S-S-AdoMet</note>
    </ligand>
</feature>
<dbReference type="PROSITE" id="PS51918">
    <property type="entry name" value="RADICAL_SAM"/>
    <property type="match status" value="1"/>
</dbReference>
<evidence type="ECO:0000259" key="11">
    <source>
        <dbReference type="PROSITE" id="PS51918"/>
    </source>
</evidence>
<evidence type="ECO:0000256" key="8">
    <source>
        <dbReference type="HAMAP-Rule" id="MF_01865"/>
    </source>
</evidence>
<evidence type="ECO:0000256" key="3">
    <source>
        <dbReference type="ARBA" id="ARBA00022679"/>
    </source>
</evidence>
<dbReference type="SFLD" id="SFLDG01061">
    <property type="entry name" value="methylthiotransferase"/>
    <property type="match status" value="1"/>
</dbReference>
<keyword evidence="2 8" id="KW-0963">Cytoplasm</keyword>
<dbReference type="Gene3D" id="3.40.50.12160">
    <property type="entry name" value="Methylthiotransferase, N-terminal domain"/>
    <property type="match status" value="1"/>
</dbReference>
<keyword evidence="13" id="KW-1185">Reference proteome</keyword>
<dbReference type="CDD" id="cd01335">
    <property type="entry name" value="Radical_SAM"/>
    <property type="match status" value="1"/>
</dbReference>
<dbReference type="GO" id="GO:0051539">
    <property type="term" value="F:4 iron, 4 sulfur cluster binding"/>
    <property type="evidence" value="ECO:0007669"/>
    <property type="project" value="UniProtKB-UniRule"/>
</dbReference>
<dbReference type="SFLD" id="SFLDG01082">
    <property type="entry name" value="B12-binding_domain_containing"/>
    <property type="match status" value="1"/>
</dbReference>
<evidence type="ECO:0000313" key="13">
    <source>
        <dbReference type="Proteomes" id="UP000181980"/>
    </source>
</evidence>
<keyword evidence="3 8" id="KW-0808">Transferase</keyword>
<dbReference type="GO" id="GO:0005829">
    <property type="term" value="C:cytosol"/>
    <property type="evidence" value="ECO:0007669"/>
    <property type="project" value="TreeGrafter"/>
</dbReference>
<reference evidence="13" key="1">
    <citation type="submission" date="2016-10" db="EMBL/GenBank/DDBJ databases">
        <authorList>
            <person name="Varghese N."/>
            <person name="Submissions S."/>
        </authorList>
    </citation>
    <scope>NUCLEOTIDE SEQUENCE [LARGE SCALE GENOMIC DNA]</scope>
    <source>
        <strain evidence="13">DSM 45237</strain>
    </source>
</reference>
<dbReference type="GO" id="GO:0046872">
    <property type="term" value="F:metal ion binding"/>
    <property type="evidence" value="ECO:0007669"/>
    <property type="project" value="UniProtKB-KW"/>
</dbReference>
<evidence type="ECO:0000313" key="12">
    <source>
        <dbReference type="EMBL" id="SED76152.1"/>
    </source>
</evidence>
<feature type="binding site" evidence="8">
    <location>
        <position position="13"/>
    </location>
    <ligand>
        <name>[4Fe-4S] cluster</name>
        <dbReference type="ChEBI" id="CHEBI:49883"/>
        <label>1</label>
    </ligand>
</feature>
<feature type="binding site" evidence="8">
    <location>
        <position position="184"/>
    </location>
    <ligand>
        <name>[4Fe-4S] cluster</name>
        <dbReference type="ChEBI" id="CHEBI:49883"/>
        <label>2</label>
        <note>4Fe-4S-S-AdoMet</note>
    </ligand>
</feature>
<comment type="similarity">
    <text evidence="8">Belongs to the methylthiotransferase family. RimO subfamily.</text>
</comment>
<gene>
    <name evidence="8" type="primary">rimO</name>
    <name evidence="12" type="ORF">SAMN04488561_0356</name>
</gene>
<dbReference type="SUPFAM" id="SSF102114">
    <property type="entry name" value="Radical SAM enzymes"/>
    <property type="match status" value="1"/>
</dbReference>
<dbReference type="NCBIfam" id="TIGR01125">
    <property type="entry name" value="30S ribosomal protein S12 methylthiotransferase RimO"/>
    <property type="match status" value="1"/>
</dbReference>
<dbReference type="InterPro" id="IPR007197">
    <property type="entry name" value="rSAM"/>
</dbReference>
<comment type="catalytic activity">
    <reaction evidence="8">
        <text>L-aspartate(89)-[ribosomal protein uS12]-hydrogen + (sulfur carrier)-SH + AH2 + 2 S-adenosyl-L-methionine = 3-methylsulfanyl-L-aspartate(89)-[ribosomal protein uS12]-hydrogen + (sulfur carrier)-H + 5'-deoxyadenosine + L-methionine + A + S-adenosyl-L-homocysteine + 2 H(+)</text>
        <dbReference type="Rhea" id="RHEA:37087"/>
        <dbReference type="Rhea" id="RHEA-COMP:10460"/>
        <dbReference type="Rhea" id="RHEA-COMP:10461"/>
        <dbReference type="Rhea" id="RHEA-COMP:14737"/>
        <dbReference type="Rhea" id="RHEA-COMP:14739"/>
        <dbReference type="ChEBI" id="CHEBI:13193"/>
        <dbReference type="ChEBI" id="CHEBI:15378"/>
        <dbReference type="ChEBI" id="CHEBI:17319"/>
        <dbReference type="ChEBI" id="CHEBI:17499"/>
        <dbReference type="ChEBI" id="CHEBI:29917"/>
        <dbReference type="ChEBI" id="CHEBI:29961"/>
        <dbReference type="ChEBI" id="CHEBI:57844"/>
        <dbReference type="ChEBI" id="CHEBI:57856"/>
        <dbReference type="ChEBI" id="CHEBI:59789"/>
        <dbReference type="ChEBI" id="CHEBI:64428"/>
        <dbReference type="ChEBI" id="CHEBI:73599"/>
        <dbReference type="EC" id="2.8.4.4"/>
    </reaction>
</comment>
<keyword evidence="1 8" id="KW-0004">4Fe-4S</keyword>
<dbReference type="EC" id="2.8.4.4" evidence="8"/>
<keyword evidence="12" id="KW-0687">Ribonucleoprotein</keyword>
<dbReference type="RefSeq" id="WP_069114036.1">
    <property type="nucleotide sequence ID" value="NZ_FNUC01000002.1"/>
</dbReference>
<feature type="domain" description="Radical SAM core" evidence="11">
    <location>
        <begin position="170"/>
        <end position="401"/>
    </location>
</feature>
<dbReference type="GO" id="GO:0103039">
    <property type="term" value="F:protein methylthiotransferase activity"/>
    <property type="evidence" value="ECO:0007669"/>
    <property type="project" value="UniProtKB-EC"/>
</dbReference>
<evidence type="ECO:0000256" key="7">
    <source>
        <dbReference type="ARBA" id="ARBA00023014"/>
    </source>
</evidence>
<protein>
    <recommendedName>
        <fullName evidence="8">Ribosomal protein uS12 methylthiotransferase RimO</fullName>
        <shortName evidence="8">uS12 MTTase</shortName>
        <shortName evidence="8">uS12 methylthiotransferase</shortName>
        <ecNumber evidence="8">2.8.4.4</ecNumber>
    </recommendedName>
    <alternativeName>
        <fullName evidence="8">Ribosomal protein uS12 (aspartate-C(3))-methylthiotransferase</fullName>
    </alternativeName>
    <alternativeName>
        <fullName evidence="8">Ribosome maturation factor RimO</fullName>
    </alternativeName>
</protein>
<comment type="subcellular location">
    <subcellularLocation>
        <location evidence="8">Cytoplasm</location>
    </subcellularLocation>
</comment>
<dbReference type="SFLD" id="SFLDS00029">
    <property type="entry name" value="Radical_SAM"/>
    <property type="match status" value="1"/>
</dbReference>
<dbReference type="Gene3D" id="3.80.30.20">
    <property type="entry name" value="tm_1862 like domain"/>
    <property type="match status" value="1"/>
</dbReference>
<dbReference type="OrthoDB" id="9805215at2"/>
<dbReference type="Pfam" id="PF00919">
    <property type="entry name" value="UPF0004"/>
    <property type="match status" value="1"/>
</dbReference>
<evidence type="ECO:0000259" key="9">
    <source>
        <dbReference type="PROSITE" id="PS50926"/>
    </source>
</evidence>
<dbReference type="InterPro" id="IPR005839">
    <property type="entry name" value="Methylthiotransferase"/>
</dbReference>
<dbReference type="InterPro" id="IPR002792">
    <property type="entry name" value="TRAM_dom"/>
</dbReference>
<dbReference type="GO" id="GO:0005840">
    <property type="term" value="C:ribosome"/>
    <property type="evidence" value="ECO:0007669"/>
    <property type="project" value="UniProtKB-KW"/>
</dbReference>
<dbReference type="InterPro" id="IPR038135">
    <property type="entry name" value="Methylthiotransferase_N_sf"/>
</dbReference>
<dbReference type="InterPro" id="IPR005840">
    <property type="entry name" value="Ribosomal_uS12_MeSTrfase_RimO"/>
</dbReference>
<feature type="binding site" evidence="8">
    <location>
        <position position="49"/>
    </location>
    <ligand>
        <name>[4Fe-4S] cluster</name>
        <dbReference type="ChEBI" id="CHEBI:49883"/>
        <label>1</label>
    </ligand>
</feature>
<evidence type="ECO:0000256" key="5">
    <source>
        <dbReference type="ARBA" id="ARBA00022723"/>
    </source>
</evidence>
<dbReference type="SFLD" id="SFLDF00274">
    <property type="entry name" value="ribosomal_protein_S12_methylth"/>
    <property type="match status" value="1"/>
</dbReference>
<proteinExistence type="inferred from homology"/>
<keyword evidence="7 8" id="KW-0411">Iron-sulfur</keyword>
<dbReference type="Gene3D" id="2.40.50.140">
    <property type="entry name" value="Nucleic acid-binding proteins"/>
    <property type="match status" value="1"/>
</dbReference>
<dbReference type="InterPro" id="IPR013848">
    <property type="entry name" value="Methylthiotransferase_N"/>
</dbReference>
<keyword evidence="12" id="KW-0689">Ribosomal protein</keyword>
<dbReference type="InterPro" id="IPR058240">
    <property type="entry name" value="rSAM_sf"/>
</dbReference>
<evidence type="ECO:0000256" key="6">
    <source>
        <dbReference type="ARBA" id="ARBA00023004"/>
    </source>
</evidence>
<evidence type="ECO:0000256" key="4">
    <source>
        <dbReference type="ARBA" id="ARBA00022691"/>
    </source>
</evidence>
<dbReference type="Pfam" id="PF18693">
    <property type="entry name" value="TRAM_2"/>
    <property type="match status" value="1"/>
</dbReference>
<dbReference type="STRING" id="561176.SAMN04488561_0356"/>
<dbReference type="InterPro" id="IPR012340">
    <property type="entry name" value="NA-bd_OB-fold"/>
</dbReference>
<feature type="domain" description="TRAM" evidence="9">
    <location>
        <begin position="403"/>
        <end position="467"/>
    </location>
</feature>
<dbReference type="FunFam" id="3.80.30.20:FF:000001">
    <property type="entry name" value="tRNA-2-methylthio-N(6)-dimethylallyladenosine synthase 2"/>
    <property type="match status" value="1"/>
</dbReference>
<dbReference type="InterPro" id="IPR006638">
    <property type="entry name" value="Elp3/MiaA/NifB-like_rSAM"/>
</dbReference>
<name>A0A1H5DBF6_9ACTN</name>
<feature type="domain" description="MTTase N-terminal" evidence="10">
    <location>
        <begin position="4"/>
        <end position="120"/>
    </location>
</feature>
<dbReference type="HAMAP" id="MF_01865">
    <property type="entry name" value="MTTase_RimO"/>
    <property type="match status" value="1"/>
</dbReference>
<sequence>MSKHSVAIVTLGCSRNEVDSEELAGRLDADGFELVADPASAETVLVNTCGFVEQAKKDSVDSLLAAADLKTSGATKAVVAVGCMAERYGVELASELPEADAVLGFDDYAAIGERLRGILGGAAHVAHVPRDRRKLLPVTPVERQAAAYAAPDLPAGMSPASGPRAVRRRLDGGPMAPLKLASGCDRACTFCAIPMFRGSFLSRRPSDVLADARWLAEQGVRELFLVSENSTSYGKDLGDLRLLETLLPSLAEVDGIERVRVSYLQPAEMRPTLVDAMLSTPGVVPYFDLSFQHASTPLLRRMKRFGGTDSFLSLIESVRSRVPAAGVRSNVIVGFPGETEDDVAELESFLTQARLDVVGVFGYSDEDGTEAASFDGKLDADEISERVERIGDLVEELVAQRAEDRVGETVSVLVESVLPDGRVEGRAEHQGPEVDGTTVVSGVSAAVGDIVTAIVTGSDGADLLAVP</sequence>
<accession>A0A1H5DBF6</accession>
<keyword evidence="5 8" id="KW-0479">Metal-binding</keyword>
<organism evidence="12 13">
    <name type="scientific">Jiangella alba</name>
    <dbReference type="NCBI Taxonomy" id="561176"/>
    <lineage>
        <taxon>Bacteria</taxon>
        <taxon>Bacillati</taxon>
        <taxon>Actinomycetota</taxon>
        <taxon>Actinomycetes</taxon>
        <taxon>Jiangellales</taxon>
        <taxon>Jiangellaceae</taxon>
        <taxon>Jiangella</taxon>
    </lineage>
</organism>
<comment type="cofactor">
    <cofactor evidence="8">
        <name>[4Fe-4S] cluster</name>
        <dbReference type="ChEBI" id="CHEBI:49883"/>
    </cofactor>
    <text evidence="8">Binds 2 [4Fe-4S] clusters. One cluster is coordinated with 3 cysteines and an exchangeable S-adenosyl-L-methionine.</text>
</comment>
<comment type="function">
    <text evidence="8">Catalyzes the methylthiolation of an aspartic acid residue of ribosomal protein uS12.</text>
</comment>
<dbReference type="PROSITE" id="PS50926">
    <property type="entry name" value="TRAM"/>
    <property type="match status" value="1"/>
</dbReference>
<dbReference type="InterPro" id="IPR020612">
    <property type="entry name" value="Methylthiotransferase_CS"/>
</dbReference>
<dbReference type="AlphaFoldDB" id="A0A1H5DBF6"/>
<dbReference type="PANTHER" id="PTHR43837:SF1">
    <property type="entry name" value="RIBOSOMAL PROTEIN US12 METHYLTHIOTRANSFERASE RIMO"/>
    <property type="match status" value="1"/>
</dbReference>
<dbReference type="EMBL" id="FNUC01000002">
    <property type="protein sequence ID" value="SED76152.1"/>
    <property type="molecule type" value="Genomic_DNA"/>
</dbReference>
<dbReference type="PROSITE" id="PS01278">
    <property type="entry name" value="MTTASE_RADICAL"/>
    <property type="match status" value="1"/>
</dbReference>
<dbReference type="Pfam" id="PF04055">
    <property type="entry name" value="Radical_SAM"/>
    <property type="match status" value="1"/>
</dbReference>
<dbReference type="InterPro" id="IPR023404">
    <property type="entry name" value="rSAM_horseshoe"/>
</dbReference>
<feature type="binding site" evidence="8">
    <location>
        <position position="188"/>
    </location>
    <ligand>
        <name>[4Fe-4S] cluster</name>
        <dbReference type="ChEBI" id="CHEBI:49883"/>
        <label>2</label>
        <note>4Fe-4S-S-AdoMet</note>
    </ligand>
</feature>
<dbReference type="GO" id="GO:0035599">
    <property type="term" value="F:aspartic acid methylthiotransferase activity"/>
    <property type="evidence" value="ECO:0007669"/>
    <property type="project" value="TreeGrafter"/>
</dbReference>
<dbReference type="PROSITE" id="PS51449">
    <property type="entry name" value="MTTASE_N"/>
    <property type="match status" value="1"/>
</dbReference>
<dbReference type="SMART" id="SM00729">
    <property type="entry name" value="Elp3"/>
    <property type="match status" value="1"/>
</dbReference>
<evidence type="ECO:0000256" key="1">
    <source>
        <dbReference type="ARBA" id="ARBA00022485"/>
    </source>
</evidence>